<gene>
    <name evidence="6" type="ORF">ETD86_23245</name>
</gene>
<keyword evidence="2 5" id="KW-0812">Transmembrane</keyword>
<dbReference type="EMBL" id="VCKY01000079">
    <property type="protein sequence ID" value="TMR17459.1"/>
    <property type="molecule type" value="Genomic_DNA"/>
</dbReference>
<feature type="transmembrane region" description="Helical" evidence="5">
    <location>
        <begin position="7"/>
        <end position="29"/>
    </location>
</feature>
<evidence type="ECO:0000313" key="6">
    <source>
        <dbReference type="EMBL" id="TMR17459.1"/>
    </source>
</evidence>
<dbReference type="AlphaFoldDB" id="A0A5S4FF24"/>
<feature type="transmembrane region" description="Helical" evidence="5">
    <location>
        <begin position="80"/>
        <end position="97"/>
    </location>
</feature>
<evidence type="ECO:0000256" key="5">
    <source>
        <dbReference type="SAM" id="Phobius"/>
    </source>
</evidence>
<dbReference type="OrthoDB" id="7960583at2"/>
<comment type="subcellular location">
    <subcellularLocation>
        <location evidence="1">Membrane</location>
        <topology evidence="1">Multi-pass membrane protein</topology>
    </subcellularLocation>
</comment>
<feature type="transmembrane region" description="Helical" evidence="5">
    <location>
        <begin position="103"/>
        <end position="122"/>
    </location>
</feature>
<dbReference type="Proteomes" id="UP000309128">
    <property type="component" value="Unassembled WGS sequence"/>
</dbReference>
<feature type="transmembrane region" description="Helical" evidence="5">
    <location>
        <begin position="49"/>
        <end position="71"/>
    </location>
</feature>
<evidence type="ECO:0000256" key="3">
    <source>
        <dbReference type="ARBA" id="ARBA00022989"/>
    </source>
</evidence>
<evidence type="ECO:0000313" key="7">
    <source>
        <dbReference type="Proteomes" id="UP000309128"/>
    </source>
</evidence>
<protein>
    <submittedName>
        <fullName evidence="6">DoxX family protein</fullName>
    </submittedName>
</protein>
<keyword evidence="3 5" id="KW-1133">Transmembrane helix</keyword>
<name>A0A5S4FF24_9ACTN</name>
<organism evidence="6 7">
    <name type="scientific">Nonomuraea turkmeniaca</name>
    <dbReference type="NCBI Taxonomy" id="103838"/>
    <lineage>
        <taxon>Bacteria</taxon>
        <taxon>Bacillati</taxon>
        <taxon>Actinomycetota</taxon>
        <taxon>Actinomycetes</taxon>
        <taxon>Streptosporangiales</taxon>
        <taxon>Streptosporangiaceae</taxon>
        <taxon>Nonomuraea</taxon>
    </lineage>
</organism>
<dbReference type="InterPro" id="IPR016944">
    <property type="entry name" value="UCP030066"/>
</dbReference>
<sequence length="141" mass="15374">MTRTQKIVYWGSTLVLASGLIGSGIQQLLRIEGEGALAPPYAWGIVQLGYPVYILTLLGIWKLLGAVAILVPKRPLIKEWAYAGIVFLLTGGMFSHVASGDAWYQSLTALFLLVLTIASWYFRPAGRRLLPAARAREASDA</sequence>
<evidence type="ECO:0000256" key="2">
    <source>
        <dbReference type="ARBA" id="ARBA00022692"/>
    </source>
</evidence>
<comment type="caution">
    <text evidence="6">The sequence shown here is derived from an EMBL/GenBank/DDBJ whole genome shotgun (WGS) entry which is preliminary data.</text>
</comment>
<dbReference type="InterPro" id="IPR032808">
    <property type="entry name" value="DoxX"/>
</dbReference>
<accession>A0A5S4FF24</accession>
<evidence type="ECO:0000256" key="1">
    <source>
        <dbReference type="ARBA" id="ARBA00004141"/>
    </source>
</evidence>
<dbReference type="RefSeq" id="WP_138668270.1">
    <property type="nucleotide sequence ID" value="NZ_VCKY01000079.1"/>
</dbReference>
<proteinExistence type="predicted"/>
<keyword evidence="4 5" id="KW-0472">Membrane</keyword>
<dbReference type="GO" id="GO:0016020">
    <property type="term" value="C:membrane"/>
    <property type="evidence" value="ECO:0007669"/>
    <property type="project" value="UniProtKB-SubCell"/>
</dbReference>
<dbReference type="Pfam" id="PF13564">
    <property type="entry name" value="DoxX_2"/>
    <property type="match status" value="1"/>
</dbReference>
<keyword evidence="7" id="KW-1185">Reference proteome</keyword>
<evidence type="ECO:0000256" key="4">
    <source>
        <dbReference type="ARBA" id="ARBA00023136"/>
    </source>
</evidence>
<reference evidence="6 7" key="1">
    <citation type="submission" date="2019-05" db="EMBL/GenBank/DDBJ databases">
        <title>Draft genome sequence of Nonomuraea turkmeniaca DSM 43926.</title>
        <authorList>
            <person name="Saricaoglu S."/>
            <person name="Isik K."/>
        </authorList>
    </citation>
    <scope>NUCLEOTIDE SEQUENCE [LARGE SCALE GENOMIC DNA]</scope>
    <source>
        <strain evidence="6 7">DSM 43926</strain>
    </source>
</reference>
<dbReference type="PIRSF" id="PIRSF030066">
    <property type="entry name" value="UCP030066"/>
    <property type="match status" value="1"/>
</dbReference>